<sequence>MASSVKHFCTICNDDEIAKIAVTWCTECGVFFCENCEKPHKKLKLSKSHKTILIEDYQKLLTFIKEISIQCKDHKKVFELYCSFHDSPCCVQCITDKHQTCQEMKPLSDILQQVKSSVSVQNLERDLKDVKENLIKSVEYLKTRISTNNIQKTKAVEEIRYMRKSIDKCLNQLEQTLLDDLESKHSKLQSNMNTLVQQMEQRASQIDQMQRKLTDLIQYATDLQIYICLIEIEKSSSRVANYFEDLEQGDDLSEKHFNMSISSDLQSILQDVKSFGHISISISPSTLQVNSRRKDQAQKLVPNIPDVEHIKPFRMYAMTVPDSKYPLIIRACVVLPDDTFIILDNTQLLLFSNNVCFVRKIVTFRDFPLDACYVRTNLVAVALWSAKKIALVDVEKNRIIKIVRLSHNCDGVAVDDRMMVVSSDEKSTLINLNDMSCTILQGVRASKISLFKGNIYGILEINNESRVSCYKNNGEHIWTLTHHEIDGAMGLTLDKNGFIYIASSSNHSVVAVSPDGKRSSSILSKDDGINCPWSIDINKESGLMMVSYDLSSDGDTDSFDSAFVYKIPNV</sequence>
<accession>A0A6J8C6I8</accession>
<protein>
    <recommendedName>
        <fullName evidence="4">B box-type domain-containing protein</fullName>
    </recommendedName>
</protein>
<evidence type="ECO:0000256" key="1">
    <source>
        <dbReference type="SAM" id="Coils"/>
    </source>
</evidence>
<keyword evidence="1" id="KW-0175">Coiled coil</keyword>
<reference evidence="2 3" key="1">
    <citation type="submission" date="2020-06" db="EMBL/GenBank/DDBJ databases">
        <authorList>
            <person name="Li R."/>
            <person name="Bekaert M."/>
        </authorList>
    </citation>
    <scope>NUCLEOTIDE SEQUENCE [LARGE SCALE GENOMIC DNA]</scope>
    <source>
        <strain evidence="3">wild</strain>
    </source>
</reference>
<dbReference type="CDD" id="cd19776">
    <property type="entry name" value="Bbox2_TRIM25_C-IV"/>
    <property type="match status" value="1"/>
</dbReference>
<dbReference type="GO" id="GO:0061630">
    <property type="term" value="F:ubiquitin protein ligase activity"/>
    <property type="evidence" value="ECO:0007669"/>
    <property type="project" value="TreeGrafter"/>
</dbReference>
<dbReference type="InterPro" id="IPR011042">
    <property type="entry name" value="6-blade_b-propeller_TolB-like"/>
</dbReference>
<dbReference type="Gene3D" id="3.30.160.60">
    <property type="entry name" value="Classic Zinc Finger"/>
    <property type="match status" value="1"/>
</dbReference>
<dbReference type="Gene3D" id="2.120.10.30">
    <property type="entry name" value="TolB, C-terminal domain"/>
    <property type="match status" value="1"/>
</dbReference>
<dbReference type="OrthoDB" id="6094880at2759"/>
<dbReference type="SUPFAM" id="SSF101898">
    <property type="entry name" value="NHL repeat"/>
    <property type="match status" value="1"/>
</dbReference>
<dbReference type="InterPro" id="IPR047153">
    <property type="entry name" value="TRIM45/56/19-like"/>
</dbReference>
<dbReference type="AlphaFoldDB" id="A0A6J8C6I8"/>
<organism evidence="2 3">
    <name type="scientific">Mytilus coruscus</name>
    <name type="common">Sea mussel</name>
    <dbReference type="NCBI Taxonomy" id="42192"/>
    <lineage>
        <taxon>Eukaryota</taxon>
        <taxon>Metazoa</taxon>
        <taxon>Spiralia</taxon>
        <taxon>Lophotrochozoa</taxon>
        <taxon>Mollusca</taxon>
        <taxon>Bivalvia</taxon>
        <taxon>Autobranchia</taxon>
        <taxon>Pteriomorphia</taxon>
        <taxon>Mytilida</taxon>
        <taxon>Mytiloidea</taxon>
        <taxon>Mytilidae</taxon>
        <taxon>Mytilinae</taxon>
        <taxon>Mytilus</taxon>
    </lineage>
</organism>
<name>A0A6J8C6I8_MYTCO</name>
<dbReference type="PANTHER" id="PTHR25462">
    <property type="entry name" value="BONUS, ISOFORM C-RELATED"/>
    <property type="match status" value="1"/>
</dbReference>
<proteinExistence type="predicted"/>
<feature type="coiled-coil region" evidence="1">
    <location>
        <begin position="171"/>
        <end position="212"/>
    </location>
</feature>
<dbReference type="PANTHER" id="PTHR25462:SF296">
    <property type="entry name" value="MEIOTIC P26, ISOFORM F"/>
    <property type="match status" value="1"/>
</dbReference>
<dbReference type="Pfam" id="PF22586">
    <property type="entry name" value="ANCHR-like_BBOX"/>
    <property type="match status" value="1"/>
</dbReference>
<evidence type="ECO:0000313" key="2">
    <source>
        <dbReference type="EMBL" id="CAC5391086.1"/>
    </source>
</evidence>
<evidence type="ECO:0000313" key="3">
    <source>
        <dbReference type="Proteomes" id="UP000507470"/>
    </source>
</evidence>
<dbReference type="EMBL" id="CACVKT020004663">
    <property type="protein sequence ID" value="CAC5391086.1"/>
    <property type="molecule type" value="Genomic_DNA"/>
</dbReference>
<evidence type="ECO:0008006" key="4">
    <source>
        <dbReference type="Google" id="ProtNLM"/>
    </source>
</evidence>
<dbReference type="CDD" id="cd19757">
    <property type="entry name" value="Bbox1"/>
    <property type="match status" value="1"/>
</dbReference>
<gene>
    <name evidence="2" type="ORF">MCOR_26125</name>
</gene>
<keyword evidence="3" id="KW-1185">Reference proteome</keyword>
<dbReference type="Proteomes" id="UP000507470">
    <property type="component" value="Unassembled WGS sequence"/>
</dbReference>